<dbReference type="InterPro" id="IPR027417">
    <property type="entry name" value="P-loop_NTPase"/>
</dbReference>
<accession>X1JL53</accession>
<gene>
    <name evidence="1" type="ORF">S06H3_06778</name>
</gene>
<name>X1JL53_9ZZZZ</name>
<dbReference type="AlphaFoldDB" id="X1JL53"/>
<comment type="caution">
    <text evidence="1">The sequence shown here is derived from an EMBL/GenBank/DDBJ whole genome shotgun (WGS) entry which is preliminary data.</text>
</comment>
<proteinExistence type="predicted"/>
<organism evidence="1">
    <name type="scientific">marine sediment metagenome</name>
    <dbReference type="NCBI Taxonomy" id="412755"/>
    <lineage>
        <taxon>unclassified sequences</taxon>
        <taxon>metagenomes</taxon>
        <taxon>ecological metagenomes</taxon>
    </lineage>
</organism>
<evidence type="ECO:0008006" key="2">
    <source>
        <dbReference type="Google" id="ProtNLM"/>
    </source>
</evidence>
<dbReference type="EMBL" id="BARV01002674">
    <property type="protein sequence ID" value="GAH94822.1"/>
    <property type="molecule type" value="Genomic_DNA"/>
</dbReference>
<evidence type="ECO:0000313" key="1">
    <source>
        <dbReference type="EMBL" id="GAH94822.1"/>
    </source>
</evidence>
<dbReference type="Gene3D" id="3.40.50.300">
    <property type="entry name" value="P-loop containing nucleotide triphosphate hydrolases"/>
    <property type="match status" value="1"/>
</dbReference>
<protein>
    <recommendedName>
        <fullName evidence="2">CobQ/CobB/MinD/ParA nucleotide binding domain-containing protein</fullName>
    </recommendedName>
</protein>
<reference evidence="1" key="1">
    <citation type="journal article" date="2014" name="Front. Microbiol.">
        <title>High frequency of phylogenetically diverse reductive dehalogenase-homologous genes in deep subseafloor sedimentary metagenomes.</title>
        <authorList>
            <person name="Kawai M."/>
            <person name="Futagami T."/>
            <person name="Toyoda A."/>
            <person name="Takaki Y."/>
            <person name="Nishi S."/>
            <person name="Hori S."/>
            <person name="Arai W."/>
            <person name="Tsubouchi T."/>
            <person name="Morono Y."/>
            <person name="Uchiyama I."/>
            <person name="Ito T."/>
            <person name="Fujiyama A."/>
            <person name="Inagaki F."/>
            <person name="Takami H."/>
        </authorList>
    </citation>
    <scope>NUCLEOTIDE SEQUENCE</scope>
    <source>
        <strain evidence="1">Expedition CK06-06</strain>
    </source>
</reference>
<sequence length="256" mass="28609">MGTSMISQSVAQVFSDITGKSTGFLTLNGSYGIDYFDIDLNNCGLSEIKERLINNILSPEELKSSCIKSDNLYILPGEKEISKVRHYHPDHIEKLVDLCSKTFDVTIINGGSDISGMSIGALNSSKIKYMVTTQSGKHFRNFNKLLEQIFSNLGISSDDFYLIVNKYIEASELDTEIRLAKKYGMPLASVMPLLDYILSLEAEKERKTLISFDRLYSSSIKQLAVSLCEGLSIEILDKSKKDGKRGNFFNRILGKV</sequence>
<dbReference type="SUPFAM" id="SSF52540">
    <property type="entry name" value="P-loop containing nucleoside triphosphate hydrolases"/>
    <property type="match status" value="1"/>
</dbReference>